<name>A0A1B2EYK3_9HYPH</name>
<geneLocation type="plasmid" evidence="2">
    <name>unnamed4</name>
</geneLocation>
<gene>
    <name evidence="2" type="ORF">BB934_43485</name>
</gene>
<sequence>MVGRYHENCPELARPSTSAANAKELKCDRLDSAYAHAHQRQKRIGQGDPLYDLPLEGSHGLRH</sequence>
<dbReference type="KEGG" id="moc:BB934_43485"/>
<keyword evidence="2" id="KW-0614">Plasmid</keyword>
<proteinExistence type="predicted"/>
<accession>A0A1B2EYK3</accession>
<feature type="region of interest" description="Disordered" evidence="1">
    <location>
        <begin position="35"/>
        <end position="63"/>
    </location>
</feature>
<reference evidence="2" key="1">
    <citation type="submission" date="2016-07" db="EMBL/GenBank/DDBJ databases">
        <title>Microvirga ossetica sp. nov. a new species of rhizobia isolated from root nodules of the legume species Vicia alpestris Steven originated from North Ossetia region in the Caucasus.</title>
        <authorList>
            <person name="Safronova V.I."/>
            <person name="Kuznetsova I.G."/>
            <person name="Sazanova A.L."/>
            <person name="Belimov A."/>
            <person name="Andronov E."/>
            <person name="Osledkin Y.S."/>
            <person name="Onishchuk O.P."/>
            <person name="Kurchak O.N."/>
            <person name="Shaposhnikov A.I."/>
            <person name="Willems A."/>
            <person name="Tikhonovich I.A."/>
        </authorList>
    </citation>
    <scope>NUCLEOTIDE SEQUENCE [LARGE SCALE GENOMIC DNA]</scope>
    <source>
        <strain evidence="2">V5/3M</strain>
        <plasmid evidence="2">unnamed4</plasmid>
    </source>
</reference>
<feature type="region of interest" description="Disordered" evidence="1">
    <location>
        <begin position="1"/>
        <end position="20"/>
    </location>
</feature>
<evidence type="ECO:0000313" key="2">
    <source>
        <dbReference type="EMBL" id="ANY85069.1"/>
    </source>
</evidence>
<evidence type="ECO:0000256" key="1">
    <source>
        <dbReference type="SAM" id="MobiDB-lite"/>
    </source>
</evidence>
<dbReference type="EMBL" id="CP016620">
    <property type="protein sequence ID" value="ANY85069.1"/>
    <property type="molecule type" value="Genomic_DNA"/>
</dbReference>
<dbReference type="AlphaFoldDB" id="A0A1B2EYK3"/>
<protein>
    <submittedName>
        <fullName evidence="2">Uncharacterized protein</fullName>
    </submittedName>
</protein>
<organism evidence="2">
    <name type="scientific">Microvirga ossetica</name>
    <dbReference type="NCBI Taxonomy" id="1882682"/>
    <lineage>
        <taxon>Bacteria</taxon>
        <taxon>Pseudomonadati</taxon>
        <taxon>Pseudomonadota</taxon>
        <taxon>Alphaproteobacteria</taxon>
        <taxon>Hyphomicrobiales</taxon>
        <taxon>Methylobacteriaceae</taxon>
        <taxon>Microvirga</taxon>
    </lineage>
</organism>